<evidence type="ECO:0000256" key="6">
    <source>
        <dbReference type="ARBA" id="ARBA00034666"/>
    </source>
</evidence>
<comment type="function">
    <text evidence="6">Probably acts as a spliceosomal factor that contributes to spliceosome assembly and regulates the isoform switching of proteins such as PARP6.</text>
</comment>
<proteinExistence type="inferred from homology"/>
<dbReference type="GO" id="GO:0005634">
    <property type="term" value="C:nucleus"/>
    <property type="evidence" value="ECO:0007669"/>
    <property type="project" value="UniProtKB-SubCell"/>
</dbReference>
<evidence type="ECO:0000256" key="7">
    <source>
        <dbReference type="SAM" id="MobiDB-lite"/>
    </source>
</evidence>
<keyword evidence="4" id="KW-0597">Phosphoprotein</keyword>
<dbReference type="OMA" id="ERSHFRY"/>
<accession>A0A670Y6X7</accession>
<organism evidence="8 9">
    <name type="scientific">Pseudonaja textilis</name>
    <name type="common">Eastern brown snake</name>
    <dbReference type="NCBI Taxonomy" id="8673"/>
    <lineage>
        <taxon>Eukaryota</taxon>
        <taxon>Metazoa</taxon>
        <taxon>Chordata</taxon>
        <taxon>Craniata</taxon>
        <taxon>Vertebrata</taxon>
        <taxon>Euteleostomi</taxon>
        <taxon>Lepidosauria</taxon>
        <taxon>Squamata</taxon>
        <taxon>Bifurcata</taxon>
        <taxon>Unidentata</taxon>
        <taxon>Episquamata</taxon>
        <taxon>Toxicofera</taxon>
        <taxon>Serpentes</taxon>
        <taxon>Colubroidea</taxon>
        <taxon>Elapidae</taxon>
        <taxon>Hydrophiinae</taxon>
        <taxon>Pseudonaja</taxon>
    </lineage>
</organism>
<keyword evidence="9" id="KW-1185">Reference proteome</keyword>
<comment type="subcellular location">
    <subcellularLocation>
        <location evidence="1">Nucleus</location>
    </subcellularLocation>
</comment>
<feature type="compositionally biased region" description="Low complexity" evidence="7">
    <location>
        <begin position="11"/>
        <end position="45"/>
    </location>
</feature>
<evidence type="ECO:0000256" key="1">
    <source>
        <dbReference type="ARBA" id="ARBA00004123"/>
    </source>
</evidence>
<dbReference type="PANTHER" id="PTHR47622:SF1">
    <property type="entry name" value="ARGININE_SERINE-RICH PROTEIN 1"/>
    <property type="match status" value="1"/>
</dbReference>
<comment type="similarity">
    <text evidence="2">Belongs to the RSRP family.</text>
</comment>
<reference evidence="8" key="1">
    <citation type="submission" date="2025-08" db="UniProtKB">
        <authorList>
            <consortium name="Ensembl"/>
        </authorList>
    </citation>
    <scope>IDENTIFICATION</scope>
</reference>
<evidence type="ECO:0000313" key="9">
    <source>
        <dbReference type="Proteomes" id="UP000472273"/>
    </source>
</evidence>
<evidence type="ECO:0000256" key="3">
    <source>
        <dbReference type="ARBA" id="ARBA00018147"/>
    </source>
</evidence>
<reference evidence="8" key="2">
    <citation type="submission" date="2025-09" db="UniProtKB">
        <authorList>
            <consortium name="Ensembl"/>
        </authorList>
    </citation>
    <scope>IDENTIFICATION</scope>
</reference>
<dbReference type="Proteomes" id="UP000472273">
    <property type="component" value="Unplaced"/>
</dbReference>
<dbReference type="AlphaFoldDB" id="A0A670Y6X7"/>
<keyword evidence="5" id="KW-0539">Nucleus</keyword>
<dbReference type="InterPro" id="IPR029656">
    <property type="entry name" value="RSRP1"/>
</dbReference>
<dbReference type="PANTHER" id="PTHR47622">
    <property type="entry name" value="ARGININE/SERINE-RICH PROTEIN 1"/>
    <property type="match status" value="1"/>
</dbReference>
<name>A0A670Y6X7_PSETE</name>
<feature type="region of interest" description="Disordered" evidence="7">
    <location>
        <begin position="1"/>
        <end position="45"/>
    </location>
</feature>
<protein>
    <recommendedName>
        <fullName evidence="3">Arginine/serine-rich protein 1</fullName>
    </recommendedName>
</protein>
<evidence type="ECO:0000313" key="8">
    <source>
        <dbReference type="Ensembl" id="ENSPTXP00000007684.1"/>
    </source>
</evidence>
<evidence type="ECO:0000256" key="5">
    <source>
        <dbReference type="ARBA" id="ARBA00023242"/>
    </source>
</evidence>
<evidence type="ECO:0000256" key="4">
    <source>
        <dbReference type="ARBA" id="ARBA00022553"/>
    </source>
</evidence>
<evidence type="ECO:0000256" key="2">
    <source>
        <dbReference type="ARBA" id="ARBA00009534"/>
    </source>
</evidence>
<dbReference type="Ensembl" id="ENSPTXT00000007952.1">
    <property type="protein sequence ID" value="ENSPTXP00000007684.1"/>
    <property type="gene ID" value="ENSPTXG00000005592.1"/>
</dbReference>
<dbReference type="GeneTree" id="ENSGT00990000213164"/>
<sequence>MIGFMDDLTLSSPKGRSLSCSRSSCSKRSSSVSSNDSSYSSIISSSSTSWSRSRSRSRSHAKRICSRRSRGVFRGYSRSYSRSHSRSHNYRYRERSHFRYYGRHPSSHPIHQSRSRSPIRSYYHRCYSRSKSRICPEVYGRWRNCALTRPLRLTEKGIPGEKYWVVKVFQNSLENSLSRYEDGNPSFLVFLTTAVPCSVAEVEKSGNKDEVRGRVGKNISRHRTGSMSAALQSYRLYRGGQNR</sequence>